<gene>
    <name evidence="1" type="ORF">ONZ43_g7165</name>
</gene>
<keyword evidence="2" id="KW-1185">Reference proteome</keyword>
<proteinExistence type="predicted"/>
<evidence type="ECO:0000313" key="2">
    <source>
        <dbReference type="Proteomes" id="UP001153334"/>
    </source>
</evidence>
<accession>A0ACC2HTS2</accession>
<name>A0ACC2HTS2_9PEZI</name>
<protein>
    <submittedName>
        <fullName evidence="1">Uncharacterized protein</fullName>
    </submittedName>
</protein>
<evidence type="ECO:0000313" key="1">
    <source>
        <dbReference type="EMBL" id="KAJ8106138.1"/>
    </source>
</evidence>
<sequence>MKILCLHGVGSSGAILEAQMANLRRELDPSFELVFVDGPFEHERGPGIPEYQTGPFFSHTEGYSPVHIAQAVDHLKTILEEEGPFDGIFGFSQGAALTLSYFYQEQAADNAPCVKFACLFSTAVPCSPDIETGVAVISKLQTLEYDITDRARRPSRCGLTDTEKEFVEVLQRTVVDAAIHDPLFPWTDMDIYRHGEQDAIPRVLCPALLSQKIQVPTIHVWGRNDYKYMIKMAELARSLCEDSMVKTVLHTGFHDVPKRQPEIKAVLRTIDWAMAQA</sequence>
<dbReference type="EMBL" id="JAPESX010002945">
    <property type="protein sequence ID" value="KAJ8106138.1"/>
    <property type="molecule type" value="Genomic_DNA"/>
</dbReference>
<comment type="caution">
    <text evidence="1">The sequence shown here is derived from an EMBL/GenBank/DDBJ whole genome shotgun (WGS) entry which is preliminary data.</text>
</comment>
<reference evidence="1" key="1">
    <citation type="submission" date="2022-11" db="EMBL/GenBank/DDBJ databases">
        <title>Genome Sequence of Nemania bipapillata.</title>
        <authorList>
            <person name="Buettner E."/>
        </authorList>
    </citation>
    <scope>NUCLEOTIDE SEQUENCE</scope>
    <source>
        <strain evidence="1">CP14</strain>
    </source>
</reference>
<organism evidence="1 2">
    <name type="scientific">Nemania bipapillata</name>
    <dbReference type="NCBI Taxonomy" id="110536"/>
    <lineage>
        <taxon>Eukaryota</taxon>
        <taxon>Fungi</taxon>
        <taxon>Dikarya</taxon>
        <taxon>Ascomycota</taxon>
        <taxon>Pezizomycotina</taxon>
        <taxon>Sordariomycetes</taxon>
        <taxon>Xylariomycetidae</taxon>
        <taxon>Xylariales</taxon>
        <taxon>Xylariaceae</taxon>
        <taxon>Nemania</taxon>
    </lineage>
</organism>
<dbReference type="Proteomes" id="UP001153334">
    <property type="component" value="Unassembled WGS sequence"/>
</dbReference>